<reference evidence="2" key="1">
    <citation type="submission" date="2020-06" db="EMBL/GenBank/DDBJ databases">
        <authorList>
            <person name="Li T."/>
            <person name="Hu X."/>
            <person name="Zhang T."/>
            <person name="Song X."/>
            <person name="Zhang H."/>
            <person name="Dai N."/>
            <person name="Sheng W."/>
            <person name="Hou X."/>
            <person name="Wei L."/>
        </authorList>
    </citation>
    <scope>NUCLEOTIDE SEQUENCE</scope>
    <source>
        <strain evidence="2">KEN1</strain>
        <tissue evidence="2">Leaf</tissue>
    </source>
</reference>
<dbReference type="EMBL" id="JACGWN010000003">
    <property type="protein sequence ID" value="KAL0454062.1"/>
    <property type="molecule type" value="Genomic_DNA"/>
</dbReference>
<accession>A0AAW2XIR0</accession>
<feature type="compositionally biased region" description="Basic and acidic residues" evidence="1">
    <location>
        <begin position="14"/>
        <end position="23"/>
    </location>
</feature>
<feature type="compositionally biased region" description="Basic residues" evidence="1">
    <location>
        <begin position="38"/>
        <end position="62"/>
    </location>
</feature>
<proteinExistence type="predicted"/>
<feature type="compositionally biased region" description="Gly residues" evidence="1">
    <location>
        <begin position="75"/>
        <end position="86"/>
    </location>
</feature>
<evidence type="ECO:0000256" key="1">
    <source>
        <dbReference type="SAM" id="MobiDB-lite"/>
    </source>
</evidence>
<organism evidence="2">
    <name type="scientific">Sesamum latifolium</name>
    <dbReference type="NCBI Taxonomy" id="2727402"/>
    <lineage>
        <taxon>Eukaryota</taxon>
        <taxon>Viridiplantae</taxon>
        <taxon>Streptophyta</taxon>
        <taxon>Embryophyta</taxon>
        <taxon>Tracheophyta</taxon>
        <taxon>Spermatophyta</taxon>
        <taxon>Magnoliopsida</taxon>
        <taxon>eudicotyledons</taxon>
        <taxon>Gunneridae</taxon>
        <taxon>Pentapetalae</taxon>
        <taxon>asterids</taxon>
        <taxon>lamiids</taxon>
        <taxon>Lamiales</taxon>
        <taxon>Pedaliaceae</taxon>
        <taxon>Sesamum</taxon>
    </lineage>
</organism>
<dbReference type="AlphaFoldDB" id="A0AAW2XIR0"/>
<feature type="compositionally biased region" description="Low complexity" evidence="1">
    <location>
        <begin position="1"/>
        <end position="13"/>
    </location>
</feature>
<evidence type="ECO:0000313" key="2">
    <source>
        <dbReference type="EMBL" id="KAL0454062.1"/>
    </source>
</evidence>
<gene>
    <name evidence="2" type="ORF">Slati_0745400</name>
</gene>
<sequence length="86" mass="9195">MVKSTPAVAAPAPVRDRRGHWEEAGAADEEEDESERTGRRKGGARNGRRAGRAPLPRRRGGHGRGGGWARRAGERGGGLTGRMGRQ</sequence>
<evidence type="ECO:0008006" key="3">
    <source>
        <dbReference type="Google" id="ProtNLM"/>
    </source>
</evidence>
<feature type="compositionally biased region" description="Acidic residues" evidence="1">
    <location>
        <begin position="25"/>
        <end position="34"/>
    </location>
</feature>
<feature type="region of interest" description="Disordered" evidence="1">
    <location>
        <begin position="1"/>
        <end position="86"/>
    </location>
</feature>
<reference evidence="2" key="2">
    <citation type="journal article" date="2024" name="Plant">
        <title>Genomic evolution and insights into agronomic trait innovations of Sesamum species.</title>
        <authorList>
            <person name="Miao H."/>
            <person name="Wang L."/>
            <person name="Qu L."/>
            <person name="Liu H."/>
            <person name="Sun Y."/>
            <person name="Le M."/>
            <person name="Wang Q."/>
            <person name="Wei S."/>
            <person name="Zheng Y."/>
            <person name="Lin W."/>
            <person name="Duan Y."/>
            <person name="Cao H."/>
            <person name="Xiong S."/>
            <person name="Wang X."/>
            <person name="Wei L."/>
            <person name="Li C."/>
            <person name="Ma Q."/>
            <person name="Ju M."/>
            <person name="Zhao R."/>
            <person name="Li G."/>
            <person name="Mu C."/>
            <person name="Tian Q."/>
            <person name="Mei H."/>
            <person name="Zhang T."/>
            <person name="Gao T."/>
            <person name="Zhang H."/>
        </authorList>
    </citation>
    <scope>NUCLEOTIDE SEQUENCE</scope>
    <source>
        <strain evidence="2">KEN1</strain>
    </source>
</reference>
<name>A0AAW2XIR0_9LAMI</name>
<comment type="caution">
    <text evidence="2">The sequence shown here is derived from an EMBL/GenBank/DDBJ whole genome shotgun (WGS) entry which is preliminary data.</text>
</comment>
<protein>
    <recommendedName>
        <fullName evidence="3">Pr1-like protein</fullName>
    </recommendedName>
</protein>